<sequence>MKLFIYQQNFNMIMKHEIEAIVHVTRQVGIKIKVINVDLLKQQKLEFEGKMADDLSSLDLQELSSKIRIYDDL</sequence>
<dbReference type="AlphaFoldDB" id="A0A9Q0NGG9"/>
<dbReference type="Proteomes" id="UP001151699">
    <property type="component" value="Chromosome A"/>
</dbReference>
<gene>
    <name evidence="1" type="ORF">Bhyg_04485</name>
</gene>
<protein>
    <submittedName>
        <fullName evidence="1">Uncharacterized protein</fullName>
    </submittedName>
</protein>
<accession>A0A9Q0NGG9</accession>
<reference evidence="1" key="1">
    <citation type="submission" date="2022-07" db="EMBL/GenBank/DDBJ databases">
        <authorList>
            <person name="Trinca V."/>
            <person name="Uliana J.V.C."/>
            <person name="Torres T.T."/>
            <person name="Ward R.J."/>
            <person name="Monesi N."/>
        </authorList>
    </citation>
    <scope>NUCLEOTIDE SEQUENCE</scope>
    <source>
        <strain evidence="1">HSMRA1968</strain>
        <tissue evidence="1">Whole embryos</tissue>
    </source>
</reference>
<evidence type="ECO:0000313" key="2">
    <source>
        <dbReference type="Proteomes" id="UP001151699"/>
    </source>
</evidence>
<name>A0A9Q0NGG9_9DIPT</name>
<comment type="caution">
    <text evidence="1">The sequence shown here is derived from an EMBL/GenBank/DDBJ whole genome shotgun (WGS) entry which is preliminary data.</text>
</comment>
<evidence type="ECO:0000313" key="1">
    <source>
        <dbReference type="EMBL" id="KAJ6649251.1"/>
    </source>
</evidence>
<organism evidence="1 2">
    <name type="scientific">Pseudolycoriella hygida</name>
    <dbReference type="NCBI Taxonomy" id="35572"/>
    <lineage>
        <taxon>Eukaryota</taxon>
        <taxon>Metazoa</taxon>
        <taxon>Ecdysozoa</taxon>
        <taxon>Arthropoda</taxon>
        <taxon>Hexapoda</taxon>
        <taxon>Insecta</taxon>
        <taxon>Pterygota</taxon>
        <taxon>Neoptera</taxon>
        <taxon>Endopterygota</taxon>
        <taxon>Diptera</taxon>
        <taxon>Nematocera</taxon>
        <taxon>Sciaroidea</taxon>
        <taxon>Sciaridae</taxon>
        <taxon>Pseudolycoriella</taxon>
    </lineage>
</organism>
<proteinExistence type="predicted"/>
<dbReference type="EMBL" id="WJQU01000001">
    <property type="protein sequence ID" value="KAJ6649251.1"/>
    <property type="molecule type" value="Genomic_DNA"/>
</dbReference>
<keyword evidence="2" id="KW-1185">Reference proteome</keyword>